<evidence type="ECO:0000256" key="6">
    <source>
        <dbReference type="ARBA" id="ARBA00023284"/>
    </source>
</evidence>
<dbReference type="Gene3D" id="3.50.50.60">
    <property type="entry name" value="FAD/NAD(P)-binding domain"/>
    <property type="match status" value="2"/>
</dbReference>
<dbReference type="PANTHER" id="PTHR43429:SF1">
    <property type="entry name" value="NAD(P)H SULFUR OXIDOREDUCTASE (COA-DEPENDENT)"/>
    <property type="match status" value="1"/>
</dbReference>
<evidence type="ECO:0000256" key="3">
    <source>
        <dbReference type="ARBA" id="ARBA00022630"/>
    </source>
</evidence>
<comment type="cofactor">
    <cofactor evidence="1">
        <name>FAD</name>
        <dbReference type="ChEBI" id="CHEBI:57692"/>
    </cofactor>
</comment>
<dbReference type="EMBL" id="LQMQ01000030">
    <property type="protein sequence ID" value="KUO40978.1"/>
    <property type="molecule type" value="Genomic_DNA"/>
</dbReference>
<keyword evidence="6" id="KW-0676">Redox-active center</keyword>
<dbReference type="SUPFAM" id="SSF51905">
    <property type="entry name" value="FAD/NAD(P)-binding domain"/>
    <property type="match status" value="2"/>
</dbReference>
<comment type="caution">
    <text evidence="9">The sequence shown here is derived from an EMBL/GenBank/DDBJ whole genome shotgun (WGS) entry which is preliminary data.</text>
</comment>
<evidence type="ECO:0000259" key="8">
    <source>
        <dbReference type="Pfam" id="PF07992"/>
    </source>
</evidence>
<dbReference type="InterPro" id="IPR023753">
    <property type="entry name" value="FAD/NAD-binding_dom"/>
</dbReference>
<evidence type="ECO:0000256" key="5">
    <source>
        <dbReference type="ARBA" id="ARBA00023002"/>
    </source>
</evidence>
<dbReference type="PANTHER" id="PTHR43429">
    <property type="entry name" value="PYRIDINE NUCLEOTIDE-DISULFIDE OXIDOREDUCTASE DOMAIN-CONTAINING"/>
    <property type="match status" value="1"/>
</dbReference>
<keyword evidence="3" id="KW-0285">Flavoprotein</keyword>
<keyword evidence="5" id="KW-0560">Oxidoreductase</keyword>
<reference evidence="9 10" key="1">
    <citation type="journal article" date="2016" name="Nat. Microbiol.">
        <title>Genomic inference of the metabolism of cosmopolitan subsurface Archaea, Hadesarchaea.</title>
        <authorList>
            <person name="Baker B.J."/>
            <person name="Saw J.H."/>
            <person name="Lind A.E."/>
            <person name="Lazar C.S."/>
            <person name="Hinrichs K.-U."/>
            <person name="Teske A.P."/>
            <person name="Ettema T.J."/>
        </authorList>
    </citation>
    <scope>NUCLEOTIDE SEQUENCE [LARGE SCALE GENOMIC DNA]</scope>
</reference>
<evidence type="ECO:0000256" key="4">
    <source>
        <dbReference type="ARBA" id="ARBA00022827"/>
    </source>
</evidence>
<dbReference type="PRINTS" id="PR00411">
    <property type="entry name" value="PNDRDTASEI"/>
</dbReference>
<keyword evidence="4" id="KW-0274">FAD</keyword>
<dbReference type="InterPro" id="IPR050260">
    <property type="entry name" value="FAD-bd_OxRdtase"/>
</dbReference>
<gene>
    <name evidence="9" type="ORF">APZ16_06360</name>
</gene>
<name>A0A147JWT4_HADYE</name>
<feature type="domain" description="Pyridine nucleotide-disulphide oxidoreductase dimerisation" evidence="7">
    <location>
        <begin position="329"/>
        <end position="429"/>
    </location>
</feature>
<feature type="domain" description="FAD/NAD(P)-binding" evidence="8">
    <location>
        <begin position="3"/>
        <end position="303"/>
    </location>
</feature>
<dbReference type="SUPFAM" id="SSF55424">
    <property type="entry name" value="FAD/NAD-linked reductases, dimerisation (C-terminal) domain"/>
    <property type="match status" value="1"/>
</dbReference>
<evidence type="ECO:0008006" key="11">
    <source>
        <dbReference type="Google" id="ProtNLM"/>
    </source>
</evidence>
<evidence type="ECO:0000259" key="7">
    <source>
        <dbReference type="Pfam" id="PF02852"/>
    </source>
</evidence>
<evidence type="ECO:0000313" key="10">
    <source>
        <dbReference type="Proteomes" id="UP000074294"/>
    </source>
</evidence>
<dbReference type="InterPro" id="IPR004099">
    <property type="entry name" value="Pyr_nucl-diS_OxRdtase_dimer"/>
</dbReference>
<evidence type="ECO:0000256" key="1">
    <source>
        <dbReference type="ARBA" id="ARBA00001974"/>
    </source>
</evidence>
<evidence type="ECO:0000256" key="2">
    <source>
        <dbReference type="ARBA" id="ARBA00009130"/>
    </source>
</evidence>
<dbReference type="GO" id="GO:0016491">
    <property type="term" value="F:oxidoreductase activity"/>
    <property type="evidence" value="ECO:0007669"/>
    <property type="project" value="UniProtKB-KW"/>
</dbReference>
<dbReference type="InterPro" id="IPR016156">
    <property type="entry name" value="FAD/NAD-linked_Rdtase_dimer_sf"/>
</dbReference>
<dbReference type="STRING" id="1776334.APZ16_06360"/>
<evidence type="ECO:0000313" key="9">
    <source>
        <dbReference type="EMBL" id="KUO40978.1"/>
    </source>
</evidence>
<dbReference type="Proteomes" id="UP000074294">
    <property type="component" value="Unassembled WGS sequence"/>
</dbReference>
<protein>
    <recommendedName>
        <fullName evidence="11">Pyridine nucleotide-disulfide oxidoreductase</fullName>
    </recommendedName>
</protein>
<dbReference type="PRINTS" id="PR00368">
    <property type="entry name" value="FADPNR"/>
</dbReference>
<comment type="similarity">
    <text evidence="2">Belongs to the class-III pyridine nucleotide-disulfide oxidoreductase family.</text>
</comment>
<dbReference type="Pfam" id="PF07992">
    <property type="entry name" value="Pyr_redox_2"/>
    <property type="match status" value="1"/>
</dbReference>
<organism evidence="9 10">
    <name type="scientific">Hadarchaeum yellowstonense</name>
    <dbReference type="NCBI Taxonomy" id="1776334"/>
    <lineage>
        <taxon>Archaea</taxon>
        <taxon>Methanobacteriati</taxon>
        <taxon>Candidatus Hadarchaeota</taxon>
        <taxon>Candidatus Hadarchaeia</taxon>
        <taxon>Candidatus Hadarchaeales</taxon>
        <taxon>Candidatus Hadarchaeaceae</taxon>
        <taxon>Candidatus Hadarchaeum</taxon>
    </lineage>
</organism>
<dbReference type="Pfam" id="PF02852">
    <property type="entry name" value="Pyr_redox_dim"/>
    <property type="match status" value="1"/>
</dbReference>
<dbReference type="InterPro" id="IPR036188">
    <property type="entry name" value="FAD/NAD-bd_sf"/>
</dbReference>
<proteinExistence type="inferred from homology"/>
<accession>A0A147JWT4</accession>
<sequence length="442" mass="46644">MTRIVIVGFQSAGLTAAAAARLYNREAEITVVERRTYATYHPCGLPFVLGGEVPNIRDLVETTPRLPGVNVRLGVEAKAIDTQEKMLEVQDLRTLQVEKIPYDRLILATGSQALKPPIPGIDLGNVFCLRTVEDGERILAALSRSRRAVVVGAGPIGVEAASALRERGLEVVLVEMQPAVLPGMLDPDMAAGVAERLAKAGIRVLCSKAVKELRGEGEVSSVVLEGEEIPADLVIMAIGVKPDVELAVKAGLKLGPTRMIAVDDHLRTSDPDIFAIGDCAEARCLITGRPLRSQLATTAIRMGRVAGVNAAGGDEVFEGVLNAVVTMASGLEVASVGLTATAASEAGFETSTARVRCLTKPHYFPGAGPMTIKLVAERKGQRILGGQVIGDGAAGRANLLALAIRKGMTAKELSQIDYCYAPPVSDSIEPLVVAAEALLRRR</sequence>
<dbReference type="AlphaFoldDB" id="A0A147JWT4"/>